<reference evidence="3" key="1">
    <citation type="journal article" date="2017" name="Parasit. Vectors">
        <title>Sialotranscriptomics of Rhipicephalus zambeziensis reveals intricate expression profiles of secretory proteins and suggests tight temporal transcriptional regulation during blood-feeding.</title>
        <authorList>
            <person name="de Castro M.H."/>
            <person name="de Klerk D."/>
            <person name="Pienaar R."/>
            <person name="Rees D.J.G."/>
            <person name="Mans B.J."/>
        </authorList>
    </citation>
    <scope>NUCLEOTIDE SEQUENCE</scope>
    <source>
        <tissue evidence="3">Salivary glands</tissue>
    </source>
</reference>
<organism evidence="3">
    <name type="scientific">Rhipicephalus zambeziensis</name>
    <dbReference type="NCBI Taxonomy" id="60191"/>
    <lineage>
        <taxon>Eukaryota</taxon>
        <taxon>Metazoa</taxon>
        <taxon>Ecdysozoa</taxon>
        <taxon>Arthropoda</taxon>
        <taxon>Chelicerata</taxon>
        <taxon>Arachnida</taxon>
        <taxon>Acari</taxon>
        <taxon>Parasitiformes</taxon>
        <taxon>Ixodida</taxon>
        <taxon>Ixodoidea</taxon>
        <taxon>Ixodidae</taxon>
        <taxon>Rhipicephalinae</taxon>
        <taxon>Rhipicephalus</taxon>
        <taxon>Rhipicephalus</taxon>
    </lineage>
</organism>
<sequence>MAKLPSCRIVVFVAVFLFVLSALQNDGQSCASAAPTRRPQPRPPARPRNVPGSPPPPGGGRPRPPQVGADAWRHPPGGNMNHGSNHG</sequence>
<accession>A0A224Y959</accession>
<feature type="signal peptide" evidence="2">
    <location>
        <begin position="1"/>
        <end position="22"/>
    </location>
</feature>
<feature type="chain" id="PRO_5012940119" evidence="2">
    <location>
        <begin position="23"/>
        <end position="87"/>
    </location>
</feature>
<feature type="region of interest" description="Disordered" evidence="1">
    <location>
        <begin position="27"/>
        <end position="87"/>
    </location>
</feature>
<proteinExistence type="predicted"/>
<protein>
    <submittedName>
        <fullName evidence="3">Uncharacterized protein</fullName>
    </submittedName>
</protein>
<evidence type="ECO:0000256" key="2">
    <source>
        <dbReference type="SAM" id="SignalP"/>
    </source>
</evidence>
<name>A0A224Y959_9ACAR</name>
<dbReference type="AlphaFoldDB" id="A0A224Y959"/>
<evidence type="ECO:0000313" key="3">
    <source>
        <dbReference type="EMBL" id="MAA14218.1"/>
    </source>
</evidence>
<evidence type="ECO:0000256" key="1">
    <source>
        <dbReference type="SAM" id="MobiDB-lite"/>
    </source>
</evidence>
<feature type="compositionally biased region" description="Pro residues" evidence="1">
    <location>
        <begin position="41"/>
        <end position="65"/>
    </location>
</feature>
<keyword evidence="2" id="KW-0732">Signal</keyword>
<dbReference type="EMBL" id="GFPF01003072">
    <property type="protein sequence ID" value="MAA14218.1"/>
    <property type="molecule type" value="Transcribed_RNA"/>
</dbReference>